<sequence length="123" mass="13316">MSVVGSILGLYLFKQPFSFTALLGMVSLMGIVVNNAIVLIDYINSARKDGESVENACFKAANRRFRPIILSTATTIIGLTPLVFSGSNLFRPMAISLMFGLLVSTLLTLVIIPVVYSIVETEV</sequence>
<dbReference type="Pfam" id="PF00873">
    <property type="entry name" value="ACR_tran"/>
    <property type="match status" value="1"/>
</dbReference>
<evidence type="ECO:0000256" key="1">
    <source>
        <dbReference type="SAM" id="Phobius"/>
    </source>
</evidence>
<reference evidence="3" key="1">
    <citation type="submission" date="2016-11" db="EMBL/GenBank/DDBJ databases">
        <authorList>
            <person name="Varghese N."/>
            <person name="Submissions S."/>
        </authorList>
    </citation>
    <scope>NUCLEOTIDE SEQUENCE [LARGE SCALE GENOMIC DNA]</scope>
    <source>
        <strain evidence="3">DSM 13643</strain>
    </source>
</reference>
<dbReference type="AlphaFoldDB" id="A0A1M5WCM1"/>
<dbReference type="GO" id="GO:0005886">
    <property type="term" value="C:plasma membrane"/>
    <property type="evidence" value="ECO:0007669"/>
    <property type="project" value="TreeGrafter"/>
</dbReference>
<dbReference type="InterPro" id="IPR001036">
    <property type="entry name" value="Acrflvin-R"/>
</dbReference>
<dbReference type="Proteomes" id="UP000183967">
    <property type="component" value="Unassembled WGS sequence"/>
</dbReference>
<keyword evidence="1" id="KW-0472">Membrane</keyword>
<evidence type="ECO:0000313" key="3">
    <source>
        <dbReference type="Proteomes" id="UP000183967"/>
    </source>
</evidence>
<dbReference type="EMBL" id="FQXO01000101">
    <property type="protein sequence ID" value="SHH85265.1"/>
    <property type="molecule type" value="Genomic_DNA"/>
</dbReference>
<keyword evidence="1" id="KW-0812">Transmembrane</keyword>
<dbReference type="RefSeq" id="WP_073197908.1">
    <property type="nucleotide sequence ID" value="NZ_FQXO01000101.1"/>
</dbReference>
<organism evidence="2 3">
    <name type="scientific">Caloranaerobacter azorensis DSM 13643</name>
    <dbReference type="NCBI Taxonomy" id="1121264"/>
    <lineage>
        <taxon>Bacteria</taxon>
        <taxon>Bacillati</taxon>
        <taxon>Bacillota</taxon>
        <taxon>Tissierellia</taxon>
        <taxon>Tissierellales</taxon>
        <taxon>Thermohalobacteraceae</taxon>
        <taxon>Caloranaerobacter</taxon>
    </lineage>
</organism>
<dbReference type="PANTHER" id="PTHR32063">
    <property type="match status" value="1"/>
</dbReference>
<dbReference type="PANTHER" id="PTHR32063:SF33">
    <property type="entry name" value="RND SUPERFAMILY EFFLUX PUMP PERMEASE COMPONENT"/>
    <property type="match status" value="1"/>
</dbReference>
<dbReference type="GO" id="GO:0042910">
    <property type="term" value="F:xenobiotic transmembrane transporter activity"/>
    <property type="evidence" value="ECO:0007669"/>
    <property type="project" value="TreeGrafter"/>
</dbReference>
<keyword evidence="1" id="KW-1133">Transmembrane helix</keyword>
<gene>
    <name evidence="2" type="ORF">SAMN02745135_02413</name>
</gene>
<feature type="transmembrane region" description="Helical" evidence="1">
    <location>
        <begin position="93"/>
        <end position="119"/>
    </location>
</feature>
<feature type="transmembrane region" description="Helical" evidence="1">
    <location>
        <begin position="20"/>
        <end position="40"/>
    </location>
</feature>
<keyword evidence="3" id="KW-1185">Reference proteome</keyword>
<name>A0A1M5WCM1_9FIRM</name>
<dbReference type="Gene3D" id="1.20.1640.10">
    <property type="entry name" value="Multidrug efflux transporter AcrB transmembrane domain"/>
    <property type="match status" value="1"/>
</dbReference>
<dbReference type="SUPFAM" id="SSF82866">
    <property type="entry name" value="Multidrug efflux transporter AcrB transmembrane domain"/>
    <property type="match status" value="1"/>
</dbReference>
<proteinExistence type="predicted"/>
<accession>A0A1M5WCM1</accession>
<dbReference type="PRINTS" id="PR00702">
    <property type="entry name" value="ACRIFLAVINRP"/>
</dbReference>
<evidence type="ECO:0000313" key="2">
    <source>
        <dbReference type="EMBL" id="SHH85265.1"/>
    </source>
</evidence>
<protein>
    <submittedName>
        <fullName evidence="2">AcrB/AcrD/AcrF family protein</fullName>
    </submittedName>
</protein>
<feature type="transmembrane region" description="Helical" evidence="1">
    <location>
        <begin position="68"/>
        <end position="87"/>
    </location>
</feature>